<dbReference type="KEGG" id="bze:COCCADRAFT_83950"/>
<keyword evidence="1" id="KW-0732">Signal</keyword>
<reference evidence="2 3" key="1">
    <citation type="journal article" date="2013" name="PLoS Genet.">
        <title>Comparative genome structure, secondary metabolite, and effector coding capacity across Cochliobolus pathogens.</title>
        <authorList>
            <person name="Condon B.J."/>
            <person name="Leng Y."/>
            <person name="Wu D."/>
            <person name="Bushley K.E."/>
            <person name="Ohm R.A."/>
            <person name="Otillar R."/>
            <person name="Martin J."/>
            <person name="Schackwitz W."/>
            <person name="Grimwood J."/>
            <person name="MohdZainudin N."/>
            <person name="Xue C."/>
            <person name="Wang R."/>
            <person name="Manning V.A."/>
            <person name="Dhillon B."/>
            <person name="Tu Z.J."/>
            <person name="Steffenson B.J."/>
            <person name="Salamov A."/>
            <person name="Sun H."/>
            <person name="Lowry S."/>
            <person name="LaButti K."/>
            <person name="Han J."/>
            <person name="Copeland A."/>
            <person name="Lindquist E."/>
            <person name="Barry K."/>
            <person name="Schmutz J."/>
            <person name="Baker S.E."/>
            <person name="Ciuffetti L.M."/>
            <person name="Grigoriev I.V."/>
            <person name="Zhong S."/>
            <person name="Turgeon B.G."/>
        </authorList>
    </citation>
    <scope>NUCLEOTIDE SEQUENCE [LARGE SCALE GENOMIC DNA]</scope>
    <source>
        <strain evidence="2 3">26-R-13</strain>
    </source>
</reference>
<dbReference type="Proteomes" id="UP000053841">
    <property type="component" value="Unassembled WGS sequence"/>
</dbReference>
<dbReference type="HOGENOM" id="CLU_028280_0_0_1"/>
<name>W6YEZ2_COCC2</name>
<feature type="chain" id="PRO_5004889001" description="Amine oxidase domain-containing protein" evidence="1">
    <location>
        <begin position="23"/>
        <end position="481"/>
    </location>
</feature>
<dbReference type="RefSeq" id="XP_007707630.1">
    <property type="nucleotide sequence ID" value="XM_007709440.1"/>
</dbReference>
<sequence>MQPSPVLAAALVAFFGLSPALALPSNTDARNVIKRDVAIIGGGSAGINAAIQLKDAGKSIIVIEAQEAPGGHTHTYIDPATGMKTDYGVAIWHNTTTVNQYFQRFNIPLAPASIAGVSTVTVDYTTGSIINVPANQVPTQQAVGAALQKYAAFLSKYPQLAAGMFLPRPVPQELAMPFGQLVKQLGIDAAVPIIIQINPGLGDPLTVPVVEMARVVGLSLVQQIAASSFVTTARHYNSELYEKAGAELASSNSILLSSRVVASNRKQSGVELVVKTPQGIKYICAKKLLIAIPPRLENLKEFNPTQAERSVFSKWLSTAYFTSILSNTGLPPTKQVMNVNPLRPAGQPDLPSTIFIGPNTIPGLSTAYYQTERLSTPTALTDDDVKARIIADIKRIQAANRGNSSFAQTEPQFRVIKAHKPFYLQVSTEDILAGFYDQMNALQNQLSTFYTGAAWRAHDSSMIWDYNKQIVVPMLLKSLQN</sequence>
<evidence type="ECO:0000256" key="1">
    <source>
        <dbReference type="SAM" id="SignalP"/>
    </source>
</evidence>
<dbReference type="EMBL" id="KI964545">
    <property type="protein sequence ID" value="EUC38057.1"/>
    <property type="molecule type" value="Genomic_DNA"/>
</dbReference>
<keyword evidence="3" id="KW-1185">Reference proteome</keyword>
<dbReference type="InterPro" id="IPR050703">
    <property type="entry name" value="Flavin_MAO"/>
</dbReference>
<organism evidence="2 3">
    <name type="scientific">Cochliobolus carbonum (strain 26-R-13)</name>
    <name type="common">Maize leaf spot fungus</name>
    <name type="synonym">Bipolaris zeicola</name>
    <dbReference type="NCBI Taxonomy" id="930089"/>
    <lineage>
        <taxon>Eukaryota</taxon>
        <taxon>Fungi</taxon>
        <taxon>Dikarya</taxon>
        <taxon>Ascomycota</taxon>
        <taxon>Pezizomycotina</taxon>
        <taxon>Dothideomycetes</taxon>
        <taxon>Pleosporomycetidae</taxon>
        <taxon>Pleosporales</taxon>
        <taxon>Pleosporineae</taxon>
        <taxon>Pleosporaceae</taxon>
        <taxon>Bipolaris</taxon>
    </lineage>
</organism>
<dbReference type="Gene3D" id="3.30.70.1990">
    <property type="match status" value="1"/>
</dbReference>
<dbReference type="AlphaFoldDB" id="W6YEZ2"/>
<dbReference type="InterPro" id="IPR036188">
    <property type="entry name" value="FAD/NAD-bd_sf"/>
</dbReference>
<evidence type="ECO:0000313" key="2">
    <source>
        <dbReference type="EMBL" id="EUC38057.1"/>
    </source>
</evidence>
<dbReference type="SUPFAM" id="SSF51905">
    <property type="entry name" value="FAD/NAD(P)-binding domain"/>
    <property type="match status" value="1"/>
</dbReference>
<dbReference type="PANTHER" id="PTHR43563">
    <property type="entry name" value="AMINE OXIDASE"/>
    <property type="match status" value="1"/>
</dbReference>
<dbReference type="Pfam" id="PF13450">
    <property type="entry name" value="NAD_binding_8"/>
    <property type="match status" value="1"/>
</dbReference>
<dbReference type="Gene3D" id="3.50.50.60">
    <property type="entry name" value="FAD/NAD(P)-binding domain"/>
    <property type="match status" value="1"/>
</dbReference>
<protein>
    <recommendedName>
        <fullName evidence="4">Amine oxidase domain-containing protein</fullName>
    </recommendedName>
</protein>
<dbReference type="Gene3D" id="1.10.405.20">
    <property type="match status" value="1"/>
</dbReference>
<dbReference type="GeneID" id="19151673"/>
<evidence type="ECO:0008006" key="4">
    <source>
        <dbReference type="Google" id="ProtNLM"/>
    </source>
</evidence>
<proteinExistence type="predicted"/>
<accession>W6YEZ2</accession>
<evidence type="ECO:0000313" key="3">
    <source>
        <dbReference type="Proteomes" id="UP000053841"/>
    </source>
</evidence>
<dbReference type="STRING" id="930089.W6YEZ2"/>
<feature type="signal peptide" evidence="1">
    <location>
        <begin position="1"/>
        <end position="22"/>
    </location>
</feature>
<dbReference type="OrthoDB" id="68575at2759"/>
<dbReference type="eggNOG" id="ENOG502R1TU">
    <property type="taxonomic scope" value="Eukaryota"/>
</dbReference>
<dbReference type="PANTHER" id="PTHR43563:SF1">
    <property type="entry name" value="AMINE OXIDASE [FLAVIN-CONTAINING] B"/>
    <property type="match status" value="1"/>
</dbReference>
<gene>
    <name evidence="2" type="ORF">COCCADRAFT_83950</name>
</gene>
<dbReference type="GO" id="GO:0016491">
    <property type="term" value="F:oxidoreductase activity"/>
    <property type="evidence" value="ECO:0007669"/>
    <property type="project" value="UniProtKB-ARBA"/>
</dbReference>